<organism evidence="2">
    <name type="scientific">Neospora caninum (strain Liverpool)</name>
    <dbReference type="NCBI Taxonomy" id="572307"/>
    <lineage>
        <taxon>Eukaryota</taxon>
        <taxon>Sar</taxon>
        <taxon>Alveolata</taxon>
        <taxon>Apicomplexa</taxon>
        <taxon>Conoidasida</taxon>
        <taxon>Coccidia</taxon>
        <taxon>Eucoccidiorida</taxon>
        <taxon>Eimeriorina</taxon>
        <taxon>Sarcocystidae</taxon>
        <taxon>Neospora</taxon>
    </lineage>
</organism>
<gene>
    <name evidence="2" type="ORF">BN1204_058960</name>
</gene>
<feature type="compositionally biased region" description="Low complexity" evidence="1">
    <location>
        <begin position="126"/>
        <end position="137"/>
    </location>
</feature>
<feature type="region of interest" description="Disordered" evidence="1">
    <location>
        <begin position="392"/>
        <end position="442"/>
    </location>
</feature>
<reference evidence="2" key="1">
    <citation type="journal article" date="2015" name="PLoS ONE">
        <title>Comprehensive Evaluation of Toxoplasma gondii VEG and Neospora caninum LIV Genomes with Tachyzoite Stage Transcriptome and Proteome Defines Novel Transcript Features.</title>
        <authorList>
            <person name="Ramaprasad A."/>
            <person name="Mourier T."/>
            <person name="Naeem R."/>
            <person name="Malas T.B."/>
            <person name="Moussa E."/>
            <person name="Panigrahi A."/>
            <person name="Vermont S.J."/>
            <person name="Otto T.D."/>
            <person name="Wastling J."/>
            <person name="Pain A."/>
        </authorList>
    </citation>
    <scope>NUCLEOTIDE SEQUENCE</scope>
    <source>
        <strain evidence="2">Liverpool</strain>
    </source>
</reference>
<feature type="region of interest" description="Disordered" evidence="1">
    <location>
        <begin position="1116"/>
        <end position="1139"/>
    </location>
</feature>
<dbReference type="AlphaFoldDB" id="A0A0F7UP12"/>
<proteinExistence type="predicted"/>
<feature type="region of interest" description="Disordered" evidence="1">
    <location>
        <begin position="829"/>
        <end position="943"/>
    </location>
</feature>
<feature type="compositionally biased region" description="Basic and acidic residues" evidence="1">
    <location>
        <begin position="919"/>
        <end position="936"/>
    </location>
</feature>
<evidence type="ECO:0000256" key="1">
    <source>
        <dbReference type="SAM" id="MobiDB-lite"/>
    </source>
</evidence>
<feature type="compositionally biased region" description="Basic and acidic residues" evidence="1">
    <location>
        <begin position="13"/>
        <end position="34"/>
    </location>
</feature>
<dbReference type="EMBL" id="LN714486">
    <property type="protein sequence ID" value="CEL70210.1"/>
    <property type="molecule type" value="Genomic_DNA"/>
</dbReference>
<sequence>MPAKAEAFGAPRRASEDFDERLTGDHDPGKEERSWYSSPSYVQESEPFSSDDAGARTTDPLLPPAGSDNAEPVASPSWSASLFLVPAPGLRSDNLSPAAMHTRNFSTLAQKDGAPLTASPDAERVASGSLPSLLSAPGEDRATGEAGEGVQTAETVGATRRDAWESPGENEAVAVPRLTRSGGKDSPTEGLDGTAPPSGVESVCAAGALPLRSEQTAREETKAPESESPQTYVAASRKGLTKRRGARRRSISRHWSGEARGTTAGRAARGGAGSPPYVAGRAGKASQDVGTIPLNDLLRLFALAGPGGLQPQESGAPVAETPQETFASGQPGETWGDLASFSTFLESLLNTQAPLPPSVDVCSALSPVAGNPGATLGQGDCALRRGHAEGAFSGEKDQWNQTKRFRDSAGQADSERGLVPPRAPDAGHQPPLGADARPRKGRDADLDAVYKTKMCPFLKTGWADVLGPLPARSLTRAPHSALLRSQVRPSPNAALTNTAPDAVAALVTRLPLMCGNYRHRPKLSCAADGACVPRRPVSPQKKQCSGQRMLGSASTLVCSRGDRYKVAPNVRKMEASREAFVRGGEHLRTAKTSSLAPKDTTFWTADAGECLDARVARPCADLAAEEEVFRHLDDFFSSLSSHCGGSTPLPTEDENSAPSGLPLRQVHGASSSSGTLSVSVASSSVSRTLTPSGASLDSTPPGSASFGLFPTLEALACPVADAHHFSEGEDGRPSLSALGVFPSHLRASSDPTADYGYPCLPRTSPLGHEAPDSAAPASVCPSPPVAVAPGSCAAAPSVLDAHTRGPVQGRGVFQPSGCSADLLKKMGSGCASAGAGKSGAGYSGAREGQSHRAPSSGSADPGAKRGDRPAATASQGVHQRGLARASTASSVASEVTLPVPVTASKTRRGKRGGRRKRGGRDADARRAHSGRDRFNAGRDVALGGSPIAETNWVQLMEALASRAVLPASLASALVALSATGGDSAGAPETPAGGTGYRGGRREVSESEERLNAYEVDRWGQPAPLWLRPQPGLGGLSAQAHEAEGLTSTLQAALGSSLRPTDEGHLGGRGGNRIREELRGQSQKLENAVASVSGWSPLGGGVGATETAWPDVSAFAPAQSSGKGAPSFPEDPAAGSALSREGTTELDAYASDEKTCARLLLLQCLQELVSRLPALNNDEIRCLTTLLRLPKNREAFCK</sequence>
<feature type="compositionally biased region" description="Low complexity" evidence="1">
    <location>
        <begin position="883"/>
        <end position="893"/>
    </location>
</feature>
<evidence type="ECO:0000313" key="2">
    <source>
        <dbReference type="EMBL" id="CEL70210.1"/>
    </source>
</evidence>
<accession>A0A0F7UP12</accession>
<feature type="compositionally biased region" description="Low complexity" evidence="1">
    <location>
        <begin position="980"/>
        <end position="991"/>
    </location>
</feature>
<feature type="compositionally biased region" description="Basic and acidic residues" evidence="1">
    <location>
        <begin position="215"/>
        <end position="225"/>
    </location>
</feature>
<feature type="region of interest" description="Disordered" evidence="1">
    <location>
        <begin position="106"/>
        <end position="282"/>
    </location>
</feature>
<feature type="compositionally biased region" description="Polar residues" evidence="1">
    <location>
        <begin position="35"/>
        <end position="48"/>
    </location>
</feature>
<name>A0A0F7UP12_NEOCL</name>
<feature type="region of interest" description="Disordered" evidence="1">
    <location>
        <begin position="643"/>
        <end position="674"/>
    </location>
</feature>
<feature type="compositionally biased region" description="Basic residues" evidence="1">
    <location>
        <begin position="905"/>
        <end position="918"/>
    </location>
</feature>
<feature type="region of interest" description="Disordered" evidence="1">
    <location>
        <begin position="1"/>
        <end position="75"/>
    </location>
</feature>
<feature type="compositionally biased region" description="Basic residues" evidence="1">
    <location>
        <begin position="239"/>
        <end position="252"/>
    </location>
</feature>
<feature type="region of interest" description="Disordered" evidence="1">
    <location>
        <begin position="980"/>
        <end position="1003"/>
    </location>
</feature>
<protein>
    <submittedName>
        <fullName evidence="2">Uncharacterized protein</fullName>
    </submittedName>
</protein>